<evidence type="ECO:0000256" key="2">
    <source>
        <dbReference type="SAM" id="Phobius"/>
    </source>
</evidence>
<feature type="domain" description="Band 7" evidence="3">
    <location>
        <begin position="45"/>
        <end position="235"/>
    </location>
</feature>
<gene>
    <name evidence="4" type="ORF">V1264_012913</name>
</gene>
<dbReference type="InterPro" id="IPR001107">
    <property type="entry name" value="Band_7"/>
</dbReference>
<dbReference type="AlphaFoldDB" id="A0AAN9BYX0"/>
<evidence type="ECO:0000313" key="5">
    <source>
        <dbReference type="Proteomes" id="UP001374579"/>
    </source>
</evidence>
<sequence length="333" mass="37783">MADNCIFMVVGVVGGLVALLLVILLPMSFSGLEYYEYGFKRQKSTGSVKTDEVYSGGKYLIGPDYEFKTFPASAHFETLRDVTVFTSDKLEVKLDVYFQYFLKKEDLDILHRNYDLFYENVIRTSAIDALKGEAPNFATREFITNRKALEAALYKAIRERLGGICCALDCQQFDFACPPGCKKQSLCDDKTEKGLWVYVKYFQMGAVEIPSDVQGRFLRALTLQEEAAREKLLQEAQVVRKNTEAEVRNIQNQAKEVSQEAEAQSKEIGSIAASNYTATVEKARATGLKALYTRLRLNTQQLKNSFDYLRTLRTLDNVHFTVDFQQRIVGGFN</sequence>
<evidence type="ECO:0000313" key="4">
    <source>
        <dbReference type="EMBL" id="KAK7113664.1"/>
    </source>
</evidence>
<keyword evidence="2" id="KW-1133">Transmembrane helix</keyword>
<accession>A0AAN9BYX0</accession>
<name>A0AAN9BYX0_9CAEN</name>
<evidence type="ECO:0000256" key="1">
    <source>
        <dbReference type="SAM" id="Coils"/>
    </source>
</evidence>
<proteinExistence type="predicted"/>
<evidence type="ECO:0000259" key="3">
    <source>
        <dbReference type="Pfam" id="PF01145"/>
    </source>
</evidence>
<dbReference type="EMBL" id="JBAMIC010000002">
    <property type="protein sequence ID" value="KAK7113664.1"/>
    <property type="molecule type" value="Genomic_DNA"/>
</dbReference>
<keyword evidence="2" id="KW-0812">Transmembrane</keyword>
<organism evidence="4 5">
    <name type="scientific">Littorina saxatilis</name>
    <dbReference type="NCBI Taxonomy" id="31220"/>
    <lineage>
        <taxon>Eukaryota</taxon>
        <taxon>Metazoa</taxon>
        <taxon>Spiralia</taxon>
        <taxon>Lophotrochozoa</taxon>
        <taxon>Mollusca</taxon>
        <taxon>Gastropoda</taxon>
        <taxon>Caenogastropoda</taxon>
        <taxon>Littorinimorpha</taxon>
        <taxon>Littorinoidea</taxon>
        <taxon>Littorinidae</taxon>
        <taxon>Littorina</taxon>
    </lineage>
</organism>
<feature type="coiled-coil region" evidence="1">
    <location>
        <begin position="233"/>
        <end position="267"/>
    </location>
</feature>
<reference evidence="4 5" key="1">
    <citation type="submission" date="2024-02" db="EMBL/GenBank/DDBJ databases">
        <title>Chromosome-scale genome assembly of the rough periwinkle Littorina saxatilis.</title>
        <authorList>
            <person name="De Jode A."/>
            <person name="Faria R."/>
            <person name="Formenti G."/>
            <person name="Sims Y."/>
            <person name="Smith T.P."/>
            <person name="Tracey A."/>
            <person name="Wood J.M.D."/>
            <person name="Zagrodzka Z.B."/>
            <person name="Johannesson K."/>
            <person name="Butlin R.K."/>
            <person name="Leder E.H."/>
        </authorList>
    </citation>
    <scope>NUCLEOTIDE SEQUENCE [LARGE SCALE GENOMIC DNA]</scope>
    <source>
        <strain evidence="4">Snail1</strain>
        <tissue evidence="4">Muscle</tissue>
    </source>
</reference>
<dbReference type="Proteomes" id="UP001374579">
    <property type="component" value="Unassembled WGS sequence"/>
</dbReference>
<keyword evidence="5" id="KW-1185">Reference proteome</keyword>
<keyword evidence="2" id="KW-0472">Membrane</keyword>
<dbReference type="Pfam" id="PF01145">
    <property type="entry name" value="Band_7"/>
    <property type="match status" value="1"/>
</dbReference>
<protein>
    <recommendedName>
        <fullName evidence="3">Band 7 domain-containing protein</fullName>
    </recommendedName>
</protein>
<feature type="transmembrane region" description="Helical" evidence="2">
    <location>
        <begin position="6"/>
        <end position="25"/>
    </location>
</feature>
<comment type="caution">
    <text evidence="4">The sequence shown here is derived from an EMBL/GenBank/DDBJ whole genome shotgun (WGS) entry which is preliminary data.</text>
</comment>
<keyword evidence="1" id="KW-0175">Coiled coil</keyword>